<gene>
    <name evidence="2" type="ORF">KUF71_007584</name>
</gene>
<dbReference type="EMBL" id="JAHWGI010000889">
    <property type="protein sequence ID" value="KAK3918163.1"/>
    <property type="molecule type" value="Genomic_DNA"/>
</dbReference>
<feature type="compositionally biased region" description="Basic and acidic residues" evidence="1">
    <location>
        <begin position="138"/>
        <end position="149"/>
    </location>
</feature>
<protein>
    <submittedName>
        <fullName evidence="2">Undecaprenyl-diphosphatase</fullName>
    </submittedName>
</protein>
<dbReference type="Proteomes" id="UP001219518">
    <property type="component" value="Unassembled WGS sequence"/>
</dbReference>
<reference evidence="2" key="1">
    <citation type="submission" date="2021-07" db="EMBL/GenBank/DDBJ databases">
        <authorList>
            <person name="Catto M.A."/>
            <person name="Jacobson A."/>
            <person name="Kennedy G."/>
            <person name="Labadie P."/>
            <person name="Hunt B.G."/>
            <person name="Srinivasan R."/>
        </authorList>
    </citation>
    <scope>NUCLEOTIDE SEQUENCE</scope>
    <source>
        <strain evidence="2">PL_HMW_Pooled</strain>
        <tissue evidence="2">Head</tissue>
    </source>
</reference>
<feature type="compositionally biased region" description="Polar residues" evidence="1">
    <location>
        <begin position="150"/>
        <end position="159"/>
    </location>
</feature>
<reference evidence="2" key="2">
    <citation type="journal article" date="2023" name="BMC Genomics">
        <title>Pest status, molecular evolution, and epigenetic factors derived from the genome assembly of Frankliniella fusca, a thysanopteran phytovirus vector.</title>
        <authorList>
            <person name="Catto M.A."/>
            <person name="Labadie P.E."/>
            <person name="Jacobson A.L."/>
            <person name="Kennedy G.G."/>
            <person name="Srinivasan R."/>
            <person name="Hunt B.G."/>
        </authorList>
    </citation>
    <scope>NUCLEOTIDE SEQUENCE</scope>
    <source>
        <strain evidence="2">PL_HMW_Pooled</strain>
    </source>
</reference>
<accession>A0AAE1HBC8</accession>
<evidence type="ECO:0000313" key="2">
    <source>
        <dbReference type="EMBL" id="KAK3918163.1"/>
    </source>
</evidence>
<organism evidence="2 3">
    <name type="scientific">Frankliniella fusca</name>
    <dbReference type="NCBI Taxonomy" id="407009"/>
    <lineage>
        <taxon>Eukaryota</taxon>
        <taxon>Metazoa</taxon>
        <taxon>Ecdysozoa</taxon>
        <taxon>Arthropoda</taxon>
        <taxon>Hexapoda</taxon>
        <taxon>Insecta</taxon>
        <taxon>Pterygota</taxon>
        <taxon>Neoptera</taxon>
        <taxon>Paraneoptera</taxon>
        <taxon>Thysanoptera</taxon>
        <taxon>Terebrantia</taxon>
        <taxon>Thripoidea</taxon>
        <taxon>Thripidae</taxon>
        <taxon>Frankliniella</taxon>
    </lineage>
</organism>
<feature type="region of interest" description="Disordered" evidence="1">
    <location>
        <begin position="133"/>
        <end position="191"/>
    </location>
</feature>
<sequence>MATNHDHRTQTIRPVIEMDHKTTTMHGARTIYKTKTIGQAGADNIYLAAMLHDKISVNHGKDLDSGAVPAQADSAEVEVSAPRLTLGLQFQCLSSSPGASRSRAGLLLHSLLVPARSRGLSCPVVSAPLSHTCARGPAARDADSGRENANRQQQKQSPCSADRAERPLSDREQRTDRTGCKMAARSAPHTKTANLTARSSVYNAYKADCTPLCTHERTT</sequence>
<comment type="caution">
    <text evidence="2">The sequence shown here is derived from an EMBL/GenBank/DDBJ whole genome shotgun (WGS) entry which is preliminary data.</text>
</comment>
<dbReference type="AlphaFoldDB" id="A0AAE1HBC8"/>
<name>A0AAE1HBC8_9NEOP</name>
<proteinExistence type="predicted"/>
<evidence type="ECO:0000256" key="1">
    <source>
        <dbReference type="SAM" id="MobiDB-lite"/>
    </source>
</evidence>
<keyword evidence="3" id="KW-1185">Reference proteome</keyword>
<evidence type="ECO:0000313" key="3">
    <source>
        <dbReference type="Proteomes" id="UP001219518"/>
    </source>
</evidence>
<feature type="compositionally biased region" description="Basic and acidic residues" evidence="1">
    <location>
        <begin position="162"/>
        <end position="179"/>
    </location>
</feature>